<accession>A0A844NUE2</accession>
<sequence>MDMEDKTSSKVAFARFGTTDFQRVLDEHSLNLSGIALNELVGLDFVVMCGGHIPEWVAKVEEVVLPKSTGTCEVRLSEVRSLVGIWGTKEVNDAINETYYNFDGSRTILTEYPSDRIFTVGNPVQLRAKTDFRGALSLELAAQEVAATYRVKPSQVRITISSEV</sequence>
<organism evidence="1 2">
    <name type="scientific">Pseudomonas aeruginosa</name>
    <dbReference type="NCBI Taxonomy" id="287"/>
    <lineage>
        <taxon>Bacteria</taxon>
        <taxon>Pseudomonadati</taxon>
        <taxon>Pseudomonadota</taxon>
        <taxon>Gammaproteobacteria</taxon>
        <taxon>Pseudomonadales</taxon>
        <taxon>Pseudomonadaceae</taxon>
        <taxon>Pseudomonas</taxon>
    </lineage>
</organism>
<dbReference type="AlphaFoldDB" id="A0A844NUE2"/>
<dbReference type="EMBL" id="WOAD01000049">
    <property type="protein sequence ID" value="MUI39240.1"/>
    <property type="molecule type" value="Genomic_DNA"/>
</dbReference>
<reference evidence="1 2" key="1">
    <citation type="submission" date="2019-11" db="EMBL/GenBank/DDBJ databases">
        <title>Genomes of ocular Pseudomonas aeruginosa isolates.</title>
        <authorList>
            <person name="Khan M."/>
            <person name="Rice S.A."/>
            <person name="Willcox M.D.P."/>
            <person name="Stapleton F."/>
        </authorList>
    </citation>
    <scope>NUCLEOTIDE SEQUENCE [LARGE SCALE GENOMIC DNA]</scope>
    <source>
        <strain evidence="1 2">PA221</strain>
    </source>
</reference>
<dbReference type="RefSeq" id="WP_031300631.1">
    <property type="nucleotide sequence ID" value="NZ_CP045552.2"/>
</dbReference>
<evidence type="ECO:0000313" key="1">
    <source>
        <dbReference type="EMBL" id="MUI39240.1"/>
    </source>
</evidence>
<name>A0A844NUE2_PSEAI</name>
<comment type="caution">
    <text evidence="1">The sequence shown here is derived from an EMBL/GenBank/DDBJ whole genome shotgun (WGS) entry which is preliminary data.</text>
</comment>
<dbReference type="Proteomes" id="UP000433532">
    <property type="component" value="Unassembled WGS sequence"/>
</dbReference>
<evidence type="ECO:0000313" key="2">
    <source>
        <dbReference type="Proteomes" id="UP000433532"/>
    </source>
</evidence>
<protein>
    <submittedName>
        <fullName evidence="1">Uncharacterized protein</fullName>
    </submittedName>
</protein>
<gene>
    <name evidence="1" type="ORF">GNQ48_30060</name>
</gene>
<proteinExistence type="predicted"/>